<proteinExistence type="inferred from homology"/>
<dbReference type="Pfam" id="PF00535">
    <property type="entry name" value="Glycos_transf_2"/>
    <property type="match status" value="1"/>
</dbReference>
<gene>
    <name evidence="5" type="ORF">P7H43_12290</name>
</gene>
<dbReference type="RefSeq" id="WP_270598505.1">
    <property type="nucleotide sequence ID" value="NZ_JAQESC010000009.1"/>
</dbReference>
<evidence type="ECO:0000313" key="6">
    <source>
        <dbReference type="Proteomes" id="UP001256711"/>
    </source>
</evidence>
<sequence length="273" mass="30969">MNFSVLISVYYKENPHFFQEALDSILEQTLLPNEIVIVKDGVLTTELNQIVDNFNHSNISKKVIELKSNLGLGRALAIGLSECSNSLVARADSDDINLVHRFEAQINAFKMDSTLSIVGAQIAEFYEVNNERIFESKRSVPVAHSDIVKFSKKRNPFNHMTVMFRKEDIVKCGGYKHKPLYEDYDLWMRALNAGLKTSNSPEVLVHARAGINMAERRGGIKYAHSLFEMRKDFFNSGYISLKDFFVSSTATTAFALFPSSLRNKIYKSILHSK</sequence>
<comment type="caution">
    <text evidence="5">The sequence shown here is derived from an EMBL/GenBank/DDBJ whole genome shotgun (WGS) entry which is preliminary data.</text>
</comment>
<dbReference type="AlphaFoldDB" id="A0AAW8U0N8"/>
<dbReference type="Proteomes" id="UP001256711">
    <property type="component" value="Unassembled WGS sequence"/>
</dbReference>
<dbReference type="GO" id="GO:0016757">
    <property type="term" value="F:glycosyltransferase activity"/>
    <property type="evidence" value="ECO:0007669"/>
    <property type="project" value="UniProtKB-KW"/>
</dbReference>
<protein>
    <submittedName>
        <fullName evidence="5">Glycosyltransferase</fullName>
        <ecNumber evidence="5">2.4.-.-</ecNumber>
    </submittedName>
</protein>
<dbReference type="PANTHER" id="PTHR43685">
    <property type="entry name" value="GLYCOSYLTRANSFERASE"/>
    <property type="match status" value="1"/>
</dbReference>
<evidence type="ECO:0000256" key="1">
    <source>
        <dbReference type="ARBA" id="ARBA00006739"/>
    </source>
</evidence>
<dbReference type="PANTHER" id="PTHR43685:SF5">
    <property type="entry name" value="GLYCOSYLTRANSFERASE EPSE-RELATED"/>
    <property type="match status" value="1"/>
</dbReference>
<evidence type="ECO:0000313" key="5">
    <source>
        <dbReference type="EMBL" id="MDT2811261.1"/>
    </source>
</evidence>
<organism evidence="5 6">
    <name type="scientific">Enterococcus asini</name>
    <dbReference type="NCBI Taxonomy" id="57732"/>
    <lineage>
        <taxon>Bacteria</taxon>
        <taxon>Bacillati</taxon>
        <taxon>Bacillota</taxon>
        <taxon>Bacilli</taxon>
        <taxon>Lactobacillales</taxon>
        <taxon>Enterococcaceae</taxon>
        <taxon>Enterococcus</taxon>
    </lineage>
</organism>
<name>A0AAW8U0N8_9ENTE</name>
<dbReference type="Gene3D" id="3.90.550.10">
    <property type="entry name" value="Spore Coat Polysaccharide Biosynthesis Protein SpsA, Chain A"/>
    <property type="match status" value="1"/>
</dbReference>
<feature type="domain" description="Glycosyltransferase 2-like" evidence="4">
    <location>
        <begin position="4"/>
        <end position="166"/>
    </location>
</feature>
<dbReference type="InterPro" id="IPR050834">
    <property type="entry name" value="Glycosyltransf_2"/>
</dbReference>
<dbReference type="EC" id="2.4.-.-" evidence="5"/>
<evidence type="ECO:0000259" key="4">
    <source>
        <dbReference type="Pfam" id="PF00535"/>
    </source>
</evidence>
<evidence type="ECO:0000256" key="3">
    <source>
        <dbReference type="ARBA" id="ARBA00022679"/>
    </source>
</evidence>
<evidence type="ECO:0000256" key="2">
    <source>
        <dbReference type="ARBA" id="ARBA00022676"/>
    </source>
</evidence>
<reference evidence="5" key="1">
    <citation type="submission" date="2023-03" db="EMBL/GenBank/DDBJ databases">
        <authorList>
            <person name="Shen W."/>
            <person name="Cai J."/>
        </authorList>
    </citation>
    <scope>NUCLEOTIDE SEQUENCE</scope>
    <source>
        <strain evidence="5">B226-2</strain>
    </source>
</reference>
<accession>A0AAW8U0N8</accession>
<dbReference type="InterPro" id="IPR001173">
    <property type="entry name" value="Glyco_trans_2-like"/>
</dbReference>
<keyword evidence="2 5" id="KW-0328">Glycosyltransferase</keyword>
<comment type="similarity">
    <text evidence="1">Belongs to the glycosyltransferase 2 family.</text>
</comment>
<dbReference type="InterPro" id="IPR029044">
    <property type="entry name" value="Nucleotide-diphossugar_trans"/>
</dbReference>
<dbReference type="EMBL" id="JARQBJ010000006">
    <property type="protein sequence ID" value="MDT2811261.1"/>
    <property type="molecule type" value="Genomic_DNA"/>
</dbReference>
<dbReference type="SUPFAM" id="SSF53448">
    <property type="entry name" value="Nucleotide-diphospho-sugar transferases"/>
    <property type="match status" value="1"/>
</dbReference>
<keyword evidence="3 5" id="KW-0808">Transferase</keyword>